<evidence type="ECO:0000256" key="2">
    <source>
        <dbReference type="ARBA" id="ARBA00023145"/>
    </source>
</evidence>
<keyword evidence="5" id="KW-0732">Signal</keyword>
<evidence type="ECO:0000259" key="6">
    <source>
        <dbReference type="SMART" id="SM00645"/>
    </source>
</evidence>
<dbReference type="InterPro" id="IPR013201">
    <property type="entry name" value="Prot_inhib_I29"/>
</dbReference>
<gene>
    <name evidence="8" type="primary">LOC102925385</name>
</gene>
<dbReference type="Proteomes" id="UP000694547">
    <property type="component" value="Chromosome 5"/>
</dbReference>
<dbReference type="Gene3D" id="3.90.70.10">
    <property type="entry name" value="Cysteine proteinases"/>
    <property type="match status" value="1"/>
</dbReference>
<dbReference type="GeneTree" id="ENSGT00940000153321"/>
<feature type="chain" id="PRO_5044635466" evidence="5">
    <location>
        <begin position="18"/>
        <end position="333"/>
    </location>
</feature>
<dbReference type="Pfam" id="PF00112">
    <property type="entry name" value="Peptidase_C1"/>
    <property type="match status" value="1"/>
</dbReference>
<evidence type="ECO:0000256" key="5">
    <source>
        <dbReference type="SAM" id="SignalP"/>
    </source>
</evidence>
<dbReference type="GO" id="GO:0006508">
    <property type="term" value="P:proteolysis"/>
    <property type="evidence" value="ECO:0007669"/>
    <property type="project" value="InterPro"/>
</dbReference>
<dbReference type="InterPro" id="IPR013128">
    <property type="entry name" value="Peptidase_C1A"/>
</dbReference>
<organism evidence="8 9">
    <name type="scientific">Peromyscus maniculatus bairdii</name>
    <name type="common">Prairie deer mouse</name>
    <dbReference type="NCBI Taxonomy" id="230844"/>
    <lineage>
        <taxon>Eukaryota</taxon>
        <taxon>Metazoa</taxon>
        <taxon>Chordata</taxon>
        <taxon>Craniata</taxon>
        <taxon>Vertebrata</taxon>
        <taxon>Euteleostomi</taxon>
        <taxon>Mammalia</taxon>
        <taxon>Eutheria</taxon>
        <taxon>Euarchontoglires</taxon>
        <taxon>Glires</taxon>
        <taxon>Rodentia</taxon>
        <taxon>Myomorpha</taxon>
        <taxon>Muroidea</taxon>
        <taxon>Cricetidae</taxon>
        <taxon>Neotominae</taxon>
        <taxon>Peromyscus</taxon>
    </lineage>
</organism>
<feature type="domain" description="Peptidase C1A papain C-terminal" evidence="6">
    <location>
        <begin position="114"/>
        <end position="332"/>
    </location>
</feature>
<dbReference type="GO" id="GO:0008234">
    <property type="term" value="F:cysteine-type peptidase activity"/>
    <property type="evidence" value="ECO:0007669"/>
    <property type="project" value="InterPro"/>
</dbReference>
<evidence type="ECO:0000256" key="4">
    <source>
        <dbReference type="ARBA" id="ARBA00061596"/>
    </source>
</evidence>
<dbReference type="FunFam" id="1.10.287.2250:FF:000003">
    <property type="entry name" value="Cathepsin L"/>
    <property type="match status" value="1"/>
</dbReference>
<evidence type="ECO:0000256" key="1">
    <source>
        <dbReference type="ARBA" id="ARBA00008455"/>
    </source>
</evidence>
<protein>
    <submittedName>
        <fullName evidence="8">Cathepsin M-like</fullName>
    </submittedName>
</protein>
<dbReference type="PANTHER" id="PTHR12411">
    <property type="entry name" value="CYSTEINE PROTEASE FAMILY C1-RELATED"/>
    <property type="match status" value="1"/>
</dbReference>
<dbReference type="CDD" id="cd02248">
    <property type="entry name" value="Peptidase_C1A"/>
    <property type="match status" value="1"/>
</dbReference>
<dbReference type="Ensembl" id="ENSPEMT00000028092.2">
    <property type="protein sequence ID" value="ENSPEMP00000023718.1"/>
    <property type="gene ID" value="ENSPEMG00000020678.2"/>
</dbReference>
<keyword evidence="3" id="KW-1015">Disulfide bond</keyword>
<comment type="similarity">
    <text evidence="1">Belongs to the peptidase C1 family.</text>
</comment>
<dbReference type="InterPro" id="IPR038765">
    <property type="entry name" value="Papain-like_cys_pep_sf"/>
</dbReference>
<dbReference type="SMART" id="SM00645">
    <property type="entry name" value="Pept_C1"/>
    <property type="match status" value="1"/>
</dbReference>
<comment type="similarity">
    <text evidence="4">To the propeptide regions of cysteine proteases.</text>
</comment>
<reference evidence="8" key="2">
    <citation type="submission" date="2025-08" db="UniProtKB">
        <authorList>
            <consortium name="Ensembl"/>
        </authorList>
    </citation>
    <scope>IDENTIFICATION</scope>
</reference>
<dbReference type="FunFam" id="3.90.70.10:FF:000332">
    <property type="entry name" value="Cathepsin L1"/>
    <property type="match status" value="1"/>
</dbReference>
<feature type="domain" description="Cathepsin propeptide inhibitor" evidence="7">
    <location>
        <begin position="29"/>
        <end position="88"/>
    </location>
</feature>
<dbReference type="SMART" id="SM00848">
    <property type="entry name" value="Inhibitor_I29"/>
    <property type="match status" value="1"/>
</dbReference>
<evidence type="ECO:0000259" key="7">
    <source>
        <dbReference type="SMART" id="SM00848"/>
    </source>
</evidence>
<dbReference type="OrthoDB" id="10253408at2759"/>
<dbReference type="InterPro" id="IPR039417">
    <property type="entry name" value="Peptidase_C1A_papain-like"/>
</dbReference>
<reference evidence="8" key="3">
    <citation type="submission" date="2025-09" db="UniProtKB">
        <authorList>
            <consortium name="Ensembl"/>
        </authorList>
    </citation>
    <scope>IDENTIFICATION</scope>
</reference>
<dbReference type="SUPFAM" id="SSF54001">
    <property type="entry name" value="Cysteine proteinases"/>
    <property type="match status" value="1"/>
</dbReference>
<dbReference type="Pfam" id="PF08246">
    <property type="entry name" value="Inhibitor_I29"/>
    <property type="match status" value="1"/>
</dbReference>
<keyword evidence="2" id="KW-0865">Zymogen</keyword>
<dbReference type="PROSITE" id="PS00639">
    <property type="entry name" value="THIOL_PROTEASE_HIS"/>
    <property type="match status" value="1"/>
</dbReference>
<dbReference type="InterPro" id="IPR000668">
    <property type="entry name" value="Peptidase_C1A_C"/>
</dbReference>
<reference evidence="8 9" key="1">
    <citation type="submission" date="2018-10" db="EMBL/GenBank/DDBJ databases">
        <title>Improved assembly of the deer mouse Peromyscus maniculatus genome.</title>
        <authorList>
            <person name="Lassance J.-M."/>
            <person name="Hoekstra H.E."/>
        </authorList>
    </citation>
    <scope>NUCLEOTIDE SEQUENCE [LARGE SCALE GENOMIC DNA]</scope>
</reference>
<dbReference type="AlphaFoldDB" id="A0A6I9LT43"/>
<keyword evidence="9" id="KW-1185">Reference proteome</keyword>
<name>A0A6I9LT43_PERMB</name>
<dbReference type="PRINTS" id="PR00705">
    <property type="entry name" value="PAPAIN"/>
</dbReference>
<evidence type="ECO:0000313" key="8">
    <source>
        <dbReference type="Ensembl" id="ENSPEMP00000023718.1"/>
    </source>
</evidence>
<dbReference type="GeneID" id="102925385"/>
<sequence>MIPVVFLTILCLGMASSTPSPDPILDADWQKWKIKYGKTYNLEEEGRKKAVWEENMKMIKLHNGENGLGKNGFTMEMNEFGDMTGEEFRNTMINFQVPTLKKEKNVQKRLAGDVPNFINWKKRGYVTTVRKQSDCNACWAISVAGAIEGQMFRKTGKLIPLSVQNLVDCSRSHGNEGCYRGNTYLAFEYVKDNGGLESEATYPYEDKEGPCRYSPDNSTANIRGVMLVPQSENALMYAVATIGPISIAIDARHNSFQFYKRGIYYEPYCSSRNISHSMLVVGYGFEGEESEGRKYWLVKNSMGIKWGIRGYVKIARDHGNHCGIATYGMYPLV</sequence>
<evidence type="ECO:0000256" key="3">
    <source>
        <dbReference type="ARBA" id="ARBA00023157"/>
    </source>
</evidence>
<accession>A0A6I9LT43</accession>
<dbReference type="InterPro" id="IPR025660">
    <property type="entry name" value="Pept_his_AS"/>
</dbReference>
<proteinExistence type="inferred from homology"/>
<evidence type="ECO:0000313" key="9">
    <source>
        <dbReference type="Proteomes" id="UP000694547"/>
    </source>
</evidence>
<feature type="signal peptide" evidence="5">
    <location>
        <begin position="1"/>
        <end position="17"/>
    </location>
</feature>
<dbReference type="RefSeq" id="XP_006981784.1">
    <property type="nucleotide sequence ID" value="XM_006981722.4"/>
</dbReference>